<keyword evidence="2" id="KW-1185">Reference proteome</keyword>
<evidence type="ECO:0000256" key="1">
    <source>
        <dbReference type="SAM" id="SignalP"/>
    </source>
</evidence>
<accession>A0A7E4VD10</accession>
<dbReference type="WBParaSite" id="Pan_g18973.t1">
    <property type="protein sequence ID" value="Pan_g18973.t1"/>
    <property type="gene ID" value="Pan_g18973"/>
</dbReference>
<feature type="signal peptide" evidence="1">
    <location>
        <begin position="1"/>
        <end position="20"/>
    </location>
</feature>
<sequence>MMHVSSIMFMFCLAVGTIQGKVELKNGEVERVVFEGEELTIFAENTLDQLYPFTICFPSSTDSYPYCPSGFAGASFPIGGNEQRKLILNRKGQLLVNGVNLGLTGTVKFNEDGTLNVTVVGSESRLIVTLLNAEIYEPEKLKEEKKNKKGVFQWCHYRNHYWCCRTDTFHHRYCCDRRYLSVPS</sequence>
<keyword evidence="1" id="KW-0732">Signal</keyword>
<reference evidence="3" key="2">
    <citation type="submission" date="2020-10" db="UniProtKB">
        <authorList>
            <consortium name="WormBaseParasite"/>
        </authorList>
    </citation>
    <scope>IDENTIFICATION</scope>
</reference>
<proteinExistence type="predicted"/>
<feature type="chain" id="PRO_5028801304" evidence="1">
    <location>
        <begin position="21"/>
        <end position="184"/>
    </location>
</feature>
<dbReference type="Proteomes" id="UP000492821">
    <property type="component" value="Unassembled WGS sequence"/>
</dbReference>
<organism evidence="2 3">
    <name type="scientific">Panagrellus redivivus</name>
    <name type="common">Microworm</name>
    <dbReference type="NCBI Taxonomy" id="6233"/>
    <lineage>
        <taxon>Eukaryota</taxon>
        <taxon>Metazoa</taxon>
        <taxon>Ecdysozoa</taxon>
        <taxon>Nematoda</taxon>
        <taxon>Chromadorea</taxon>
        <taxon>Rhabditida</taxon>
        <taxon>Tylenchina</taxon>
        <taxon>Panagrolaimomorpha</taxon>
        <taxon>Panagrolaimoidea</taxon>
        <taxon>Panagrolaimidae</taxon>
        <taxon>Panagrellus</taxon>
    </lineage>
</organism>
<reference evidence="2" key="1">
    <citation type="journal article" date="2013" name="Genetics">
        <title>The draft genome and transcriptome of Panagrellus redivivus are shaped by the harsh demands of a free-living lifestyle.</title>
        <authorList>
            <person name="Srinivasan J."/>
            <person name="Dillman A.R."/>
            <person name="Macchietto M.G."/>
            <person name="Heikkinen L."/>
            <person name="Lakso M."/>
            <person name="Fracchia K.M."/>
            <person name="Antoshechkin I."/>
            <person name="Mortazavi A."/>
            <person name="Wong G."/>
            <person name="Sternberg P.W."/>
        </authorList>
    </citation>
    <scope>NUCLEOTIDE SEQUENCE [LARGE SCALE GENOMIC DNA]</scope>
    <source>
        <strain evidence="2">MT8872</strain>
    </source>
</reference>
<protein>
    <submittedName>
        <fullName evidence="3">LAM_G_DOMAIN domain-containing protein</fullName>
    </submittedName>
</protein>
<name>A0A7E4VD10_PANRE</name>
<evidence type="ECO:0000313" key="2">
    <source>
        <dbReference type="Proteomes" id="UP000492821"/>
    </source>
</evidence>
<dbReference type="AlphaFoldDB" id="A0A7E4VD10"/>
<evidence type="ECO:0000313" key="3">
    <source>
        <dbReference type="WBParaSite" id="Pan_g18973.t1"/>
    </source>
</evidence>